<dbReference type="GO" id="GO:0000815">
    <property type="term" value="C:ESCRT III complex"/>
    <property type="evidence" value="ECO:0007669"/>
    <property type="project" value="TreeGrafter"/>
</dbReference>
<comment type="subcellular location">
    <subcellularLocation>
        <location evidence="1">Endosome membrane</location>
    </subcellularLocation>
</comment>
<evidence type="ECO:0000256" key="8">
    <source>
        <dbReference type="SAM" id="MobiDB-lite"/>
    </source>
</evidence>
<comment type="similarity">
    <text evidence="2">Belongs to the SNF7 family.</text>
</comment>
<organism evidence="9">
    <name type="scientific">Hyalomma excavatum</name>
    <dbReference type="NCBI Taxonomy" id="257692"/>
    <lineage>
        <taxon>Eukaryota</taxon>
        <taxon>Metazoa</taxon>
        <taxon>Ecdysozoa</taxon>
        <taxon>Arthropoda</taxon>
        <taxon>Chelicerata</taxon>
        <taxon>Arachnida</taxon>
        <taxon>Acari</taxon>
        <taxon>Parasitiformes</taxon>
        <taxon>Ixodida</taxon>
        <taxon>Ixodoidea</taxon>
        <taxon>Ixodidae</taxon>
        <taxon>Hyalomminae</taxon>
        <taxon>Hyalomma</taxon>
    </lineage>
</organism>
<dbReference type="GO" id="GO:0006900">
    <property type="term" value="P:vesicle budding from membrane"/>
    <property type="evidence" value="ECO:0007669"/>
    <property type="project" value="TreeGrafter"/>
</dbReference>
<evidence type="ECO:0000256" key="2">
    <source>
        <dbReference type="ARBA" id="ARBA00006190"/>
    </source>
</evidence>
<dbReference type="EMBL" id="GEFH01002051">
    <property type="protein sequence ID" value="JAP66530.1"/>
    <property type="molecule type" value="mRNA"/>
</dbReference>
<evidence type="ECO:0000256" key="4">
    <source>
        <dbReference type="ARBA" id="ARBA00022753"/>
    </source>
</evidence>
<reference evidence="9" key="1">
    <citation type="journal article" date="2017" name="Ticks Tick Borne Dis.">
        <title>An insight into the sialome of Hyalomma excavatum.</title>
        <authorList>
            <person name="Ribeiro J.M."/>
            <person name="Slovak M."/>
            <person name="Francischetti I.M."/>
        </authorList>
    </citation>
    <scope>NUCLEOTIDE SEQUENCE</scope>
    <source>
        <strain evidence="9">Samish</strain>
        <tissue evidence="9">Salivary glands</tissue>
    </source>
</reference>
<evidence type="ECO:0000256" key="1">
    <source>
        <dbReference type="ARBA" id="ARBA00004608"/>
    </source>
</evidence>
<dbReference type="GO" id="GO:0032511">
    <property type="term" value="P:late endosome to vacuole transport via multivesicular body sorting pathway"/>
    <property type="evidence" value="ECO:0007669"/>
    <property type="project" value="TreeGrafter"/>
</dbReference>
<feature type="coiled-coil region" evidence="7">
    <location>
        <begin position="121"/>
        <end position="171"/>
    </location>
</feature>
<evidence type="ECO:0000256" key="7">
    <source>
        <dbReference type="SAM" id="Coils"/>
    </source>
</evidence>
<name>A0A131XK71_9ACAR</name>
<dbReference type="PANTHER" id="PTHR22761:SF5">
    <property type="entry name" value="CHARGED MULTIVESICULAR BODY PROTEIN 6"/>
    <property type="match status" value="1"/>
</dbReference>
<evidence type="ECO:0000256" key="6">
    <source>
        <dbReference type="ARBA" id="ARBA00023136"/>
    </source>
</evidence>
<keyword evidence="3" id="KW-0813">Transport</keyword>
<dbReference type="AlphaFoldDB" id="A0A131XK71"/>
<proteinExistence type="evidence at transcript level"/>
<keyword evidence="6" id="KW-0472">Membrane</keyword>
<evidence type="ECO:0000313" key="9">
    <source>
        <dbReference type="EMBL" id="JAP66530.1"/>
    </source>
</evidence>
<feature type="region of interest" description="Disordered" evidence="8">
    <location>
        <begin position="176"/>
        <end position="206"/>
    </location>
</feature>
<keyword evidence="5" id="KW-0653">Protein transport</keyword>
<dbReference type="Pfam" id="PF03357">
    <property type="entry name" value="Snf7"/>
    <property type="match status" value="1"/>
</dbReference>
<accession>A0A131XK71</accession>
<dbReference type="InterPro" id="IPR005024">
    <property type="entry name" value="Snf7_fam"/>
</dbReference>
<protein>
    <submittedName>
        <fullName evidence="9">Protein-sorting related protein</fullName>
    </submittedName>
</protein>
<dbReference type="Gene3D" id="6.10.140.1230">
    <property type="match status" value="1"/>
</dbReference>
<dbReference type="PANTHER" id="PTHR22761">
    <property type="entry name" value="CHARGED MULTIVESICULAR BODY PROTEIN"/>
    <property type="match status" value="1"/>
</dbReference>
<feature type="coiled-coil region" evidence="7">
    <location>
        <begin position="17"/>
        <end position="59"/>
    </location>
</feature>
<sequence>MGILFGKHKKVSRVTEQDKAILQLKQQRDKIKQYQKKILLSLENERQLARRLLHEGRKEKAKLLLRKKRFMEQILEKTDGQLTNLERMVHDIEYAQIEIQVVEGLKVGNESLKKLHEVLSVEAIEKLMDETQEGIEKQKEIDDLLSGQLTAEDDEAVLAELEALVSEDEARAVLDLPSVPVGDVPSAEGPPTKVRKEQKTEALVAA</sequence>
<dbReference type="GO" id="GO:0005771">
    <property type="term" value="C:multivesicular body"/>
    <property type="evidence" value="ECO:0007669"/>
    <property type="project" value="TreeGrafter"/>
</dbReference>
<dbReference type="GO" id="GO:0015031">
    <property type="term" value="P:protein transport"/>
    <property type="evidence" value="ECO:0007669"/>
    <property type="project" value="UniProtKB-KW"/>
</dbReference>
<evidence type="ECO:0000256" key="5">
    <source>
        <dbReference type="ARBA" id="ARBA00022927"/>
    </source>
</evidence>
<keyword evidence="7" id="KW-0175">Coiled coil</keyword>
<evidence type="ECO:0000256" key="3">
    <source>
        <dbReference type="ARBA" id="ARBA00022448"/>
    </source>
</evidence>
<keyword evidence="4" id="KW-0967">Endosome</keyword>